<evidence type="ECO:0000256" key="1">
    <source>
        <dbReference type="SAM" id="SignalP"/>
    </source>
</evidence>
<proteinExistence type="predicted"/>
<keyword evidence="1" id="KW-0732">Signal</keyword>
<feature type="chain" id="PRO_5014835089" evidence="1">
    <location>
        <begin position="26"/>
        <end position="150"/>
    </location>
</feature>
<dbReference type="EMBL" id="OIVN01000668">
    <property type="protein sequence ID" value="SPC83724.1"/>
    <property type="molecule type" value="Genomic_DNA"/>
</dbReference>
<protein>
    <submittedName>
        <fullName evidence="2">Uncharacterized protein</fullName>
    </submittedName>
</protein>
<dbReference type="InterPro" id="IPR052842">
    <property type="entry name" value="ER_Co-chaperone"/>
</dbReference>
<sequence length="150" mass="16678">MRGDKNMKTRLTLVSLFVLITAATAAKTKVFAFEGTASQPREIQDMSQSGIRTINSQVFQKEIADQGITWLLLSYTPTLKGYQHIESIIEEVGSIMRGALQVGSINCETEPSFCKDLGIYPRRVPRVFIYSYVASDKGSLVEYNGDLAVF</sequence>
<reference evidence="2" key="1">
    <citation type="submission" date="2018-02" db="EMBL/GenBank/DDBJ databases">
        <authorList>
            <person name="Cohen D.B."/>
            <person name="Kent A.D."/>
        </authorList>
    </citation>
    <scope>NUCLEOTIDE SEQUENCE</scope>
</reference>
<organism evidence="2">
    <name type="scientific">Fagus sylvatica</name>
    <name type="common">Beechnut</name>
    <dbReference type="NCBI Taxonomy" id="28930"/>
    <lineage>
        <taxon>Eukaryota</taxon>
        <taxon>Viridiplantae</taxon>
        <taxon>Streptophyta</taxon>
        <taxon>Embryophyta</taxon>
        <taxon>Tracheophyta</taxon>
        <taxon>Spermatophyta</taxon>
        <taxon>Magnoliopsida</taxon>
        <taxon>eudicotyledons</taxon>
        <taxon>Gunneridae</taxon>
        <taxon>Pentapetalae</taxon>
        <taxon>rosids</taxon>
        <taxon>fabids</taxon>
        <taxon>Fagales</taxon>
        <taxon>Fagaceae</taxon>
        <taxon>Fagus</taxon>
    </lineage>
</organism>
<feature type="signal peptide" evidence="1">
    <location>
        <begin position="1"/>
        <end position="25"/>
    </location>
</feature>
<dbReference type="PANTHER" id="PTHR45184:SF1">
    <property type="entry name" value="DNAJ PROTEIN ERDJ3A"/>
    <property type="match status" value="1"/>
</dbReference>
<evidence type="ECO:0000313" key="2">
    <source>
        <dbReference type="EMBL" id="SPC83724.1"/>
    </source>
</evidence>
<gene>
    <name evidence="2" type="ORF">FSB_LOCUS11606</name>
</gene>
<dbReference type="SUPFAM" id="SSF52833">
    <property type="entry name" value="Thioredoxin-like"/>
    <property type="match status" value="1"/>
</dbReference>
<accession>A0A2N9FAB6</accession>
<dbReference type="InterPro" id="IPR036249">
    <property type="entry name" value="Thioredoxin-like_sf"/>
</dbReference>
<name>A0A2N9FAB6_FAGSY</name>
<dbReference type="AlphaFoldDB" id="A0A2N9FAB6"/>
<dbReference type="PANTHER" id="PTHR45184">
    <property type="entry name" value="DNAJ PROTEIN ERDJ3A"/>
    <property type="match status" value="1"/>
</dbReference>
<dbReference type="Gene3D" id="3.40.30.10">
    <property type="entry name" value="Glutaredoxin"/>
    <property type="match status" value="1"/>
</dbReference>